<dbReference type="CDD" id="cd00159">
    <property type="entry name" value="RhoGAP"/>
    <property type="match status" value="1"/>
</dbReference>
<dbReference type="InterPro" id="IPR050729">
    <property type="entry name" value="Rho-GAP"/>
</dbReference>
<keyword evidence="1" id="KW-0343">GTPase activation</keyword>
<dbReference type="Pfam" id="PF00620">
    <property type="entry name" value="RhoGAP"/>
    <property type="match status" value="1"/>
</dbReference>
<evidence type="ECO:0000256" key="1">
    <source>
        <dbReference type="ARBA" id="ARBA00022468"/>
    </source>
</evidence>
<dbReference type="AlphaFoldDB" id="A0A8H7SH02"/>
<dbReference type="Gene3D" id="1.10.555.10">
    <property type="entry name" value="Rho GTPase activation protein"/>
    <property type="match status" value="1"/>
</dbReference>
<dbReference type="Proteomes" id="UP000613177">
    <property type="component" value="Unassembled WGS sequence"/>
</dbReference>
<comment type="caution">
    <text evidence="4">The sequence shown here is derived from an EMBL/GenBank/DDBJ whole genome shotgun (WGS) entry which is preliminary data.</text>
</comment>
<feature type="region of interest" description="Disordered" evidence="2">
    <location>
        <begin position="335"/>
        <end position="354"/>
    </location>
</feature>
<evidence type="ECO:0000259" key="3">
    <source>
        <dbReference type="PROSITE" id="PS50238"/>
    </source>
</evidence>
<name>A0A8H7SH02_9FUNG</name>
<dbReference type="GO" id="GO:0005096">
    <property type="term" value="F:GTPase activator activity"/>
    <property type="evidence" value="ECO:0007669"/>
    <property type="project" value="UniProtKB-KW"/>
</dbReference>
<dbReference type="EMBL" id="JAEPRE010000532">
    <property type="protein sequence ID" value="KAG2228375.1"/>
    <property type="molecule type" value="Genomic_DNA"/>
</dbReference>
<dbReference type="PANTHER" id="PTHR23176">
    <property type="entry name" value="RHO/RAC/CDC GTPASE-ACTIVATING PROTEIN"/>
    <property type="match status" value="1"/>
</dbReference>
<dbReference type="PANTHER" id="PTHR23176:SF0">
    <property type="entry name" value="RHO GTPASE ACTIVATING PROTEIN AT 19D, ISOFORM D"/>
    <property type="match status" value="1"/>
</dbReference>
<dbReference type="InterPro" id="IPR008936">
    <property type="entry name" value="Rho_GTPase_activation_prot"/>
</dbReference>
<dbReference type="PROSITE" id="PS50238">
    <property type="entry name" value="RHOGAP"/>
    <property type="match status" value="1"/>
</dbReference>
<dbReference type="SMART" id="SM00324">
    <property type="entry name" value="RhoGAP"/>
    <property type="match status" value="1"/>
</dbReference>
<evidence type="ECO:0000313" key="4">
    <source>
        <dbReference type="EMBL" id="KAG2228375.1"/>
    </source>
</evidence>
<organism evidence="4 5">
    <name type="scientific">Thamnidium elegans</name>
    <dbReference type="NCBI Taxonomy" id="101142"/>
    <lineage>
        <taxon>Eukaryota</taxon>
        <taxon>Fungi</taxon>
        <taxon>Fungi incertae sedis</taxon>
        <taxon>Mucoromycota</taxon>
        <taxon>Mucoromycotina</taxon>
        <taxon>Mucoromycetes</taxon>
        <taxon>Mucorales</taxon>
        <taxon>Mucorineae</taxon>
        <taxon>Mucoraceae</taxon>
        <taxon>Thamnidium</taxon>
    </lineage>
</organism>
<reference evidence="4" key="1">
    <citation type="submission" date="2021-01" db="EMBL/GenBank/DDBJ databases">
        <title>Metabolic potential, ecology and presence of endohyphal bacteria is reflected in genomic diversity of Mucoromycotina.</title>
        <authorList>
            <person name="Muszewska A."/>
            <person name="Okrasinska A."/>
            <person name="Steczkiewicz K."/>
            <person name="Drgas O."/>
            <person name="Orlowska M."/>
            <person name="Perlinska-Lenart U."/>
            <person name="Aleksandrzak-Piekarczyk T."/>
            <person name="Szatraj K."/>
            <person name="Zielenkiewicz U."/>
            <person name="Pilsyk S."/>
            <person name="Malc E."/>
            <person name="Mieczkowski P."/>
            <person name="Kruszewska J.S."/>
            <person name="Biernat P."/>
            <person name="Pawlowska J."/>
        </authorList>
    </citation>
    <scope>NUCLEOTIDE SEQUENCE</scope>
    <source>
        <strain evidence="4">WA0000018081</strain>
    </source>
</reference>
<evidence type="ECO:0000256" key="2">
    <source>
        <dbReference type="SAM" id="MobiDB-lite"/>
    </source>
</evidence>
<feature type="domain" description="Rho-GAP" evidence="3">
    <location>
        <begin position="11"/>
        <end position="209"/>
    </location>
</feature>
<accession>A0A8H7SH02</accession>
<feature type="compositionally biased region" description="Low complexity" evidence="2">
    <location>
        <begin position="344"/>
        <end position="354"/>
    </location>
</feature>
<dbReference type="InterPro" id="IPR000198">
    <property type="entry name" value="RhoGAP_dom"/>
</dbReference>
<dbReference type="GO" id="GO:0007165">
    <property type="term" value="P:signal transduction"/>
    <property type="evidence" value="ECO:0007669"/>
    <property type="project" value="InterPro"/>
</dbReference>
<protein>
    <recommendedName>
        <fullName evidence="3">Rho-GAP domain-containing protein</fullName>
    </recommendedName>
</protein>
<gene>
    <name evidence="4" type="ORF">INT48_009343</name>
</gene>
<proteinExistence type="predicted"/>
<sequence>MSPLFGSTLVTALAQSSFTTTSGLSIPGVLARIFHELEDKGLDIEGIFRKSGSNAALNQLQAQFEETTNPFLIKFPFTVSSHTLAGLFKRYLQQLPEPVIPRQYQSTFLDIFDEERCTKETLKRRLKEACKSLPHEHLHLLQFLMEVADMVQQKQDANQMSIEALAIIFAPTCVRIDGVSKLMPSAYTTPICPSYTSLPVTLNKQQLFRKASKMLWNTIRSKKRLSYHDSSTLLYKPNELLQLELVKESNTWIKIFKFMMTYPEVFTTLTNPLKGQKYKHKPSIKTIPTKPKQEWSNTFTQQEKKMLIDFKALEFAESHDLLKKFGSFELNFDHDLKPQNNKRPSPTTASTNTPSKYVETLLNWKSREEENPHVIIPIVKTSTSPQPSDWLRAL</sequence>
<dbReference type="SUPFAM" id="SSF48350">
    <property type="entry name" value="GTPase activation domain, GAP"/>
    <property type="match status" value="1"/>
</dbReference>
<dbReference type="GO" id="GO:0005737">
    <property type="term" value="C:cytoplasm"/>
    <property type="evidence" value="ECO:0007669"/>
    <property type="project" value="TreeGrafter"/>
</dbReference>
<keyword evidence="5" id="KW-1185">Reference proteome</keyword>
<evidence type="ECO:0000313" key="5">
    <source>
        <dbReference type="Proteomes" id="UP000613177"/>
    </source>
</evidence>